<keyword evidence="10" id="KW-1185">Reference proteome</keyword>
<evidence type="ECO:0000313" key="10">
    <source>
        <dbReference type="Proteomes" id="UP001360560"/>
    </source>
</evidence>
<evidence type="ECO:0000256" key="5">
    <source>
        <dbReference type="ARBA" id="ARBA00023242"/>
    </source>
</evidence>
<keyword evidence="5" id="KW-0539">Nucleus</keyword>
<evidence type="ECO:0000313" key="9">
    <source>
        <dbReference type="EMBL" id="GMM33565.1"/>
    </source>
</evidence>
<comment type="caution">
    <text evidence="9">The sequence shown here is derived from an EMBL/GenBank/DDBJ whole genome shotgun (WGS) entry which is preliminary data.</text>
</comment>
<dbReference type="GO" id="GO:0006364">
    <property type="term" value="P:rRNA processing"/>
    <property type="evidence" value="ECO:0007669"/>
    <property type="project" value="TreeGrafter"/>
</dbReference>
<evidence type="ECO:0000256" key="3">
    <source>
        <dbReference type="ARBA" id="ARBA00010511"/>
    </source>
</evidence>
<dbReference type="GO" id="GO:0005634">
    <property type="term" value="C:nucleus"/>
    <property type="evidence" value="ECO:0007669"/>
    <property type="project" value="UniProtKB-SubCell"/>
</dbReference>
<keyword evidence="6" id="KW-0175">Coiled coil</keyword>
<evidence type="ECO:0000256" key="2">
    <source>
        <dbReference type="ARBA" id="ARBA00004123"/>
    </source>
</evidence>
<accession>A0AAV5QF40</accession>
<dbReference type="RefSeq" id="XP_064850565.1">
    <property type="nucleotide sequence ID" value="XM_064994493.1"/>
</dbReference>
<dbReference type="AlphaFoldDB" id="A0AAV5QF40"/>
<feature type="coiled-coil region" evidence="6">
    <location>
        <begin position="660"/>
        <end position="687"/>
    </location>
</feature>
<name>A0AAV5QF40_9ASCO</name>
<dbReference type="InterPro" id="IPR012583">
    <property type="entry name" value="RIX1_N"/>
</dbReference>
<dbReference type="InterPro" id="IPR016024">
    <property type="entry name" value="ARM-type_fold"/>
</dbReference>
<dbReference type="Proteomes" id="UP001360560">
    <property type="component" value="Unassembled WGS sequence"/>
</dbReference>
<gene>
    <name evidence="9" type="ORF">DASC09_008900</name>
</gene>
<evidence type="ECO:0000256" key="7">
    <source>
        <dbReference type="SAM" id="MobiDB-lite"/>
    </source>
</evidence>
<reference evidence="9 10" key="1">
    <citation type="journal article" date="2023" name="Elife">
        <title>Identification of key yeast species and microbe-microbe interactions impacting larval growth of Drosophila in the wild.</title>
        <authorList>
            <person name="Mure A."/>
            <person name="Sugiura Y."/>
            <person name="Maeda R."/>
            <person name="Honda K."/>
            <person name="Sakurai N."/>
            <person name="Takahashi Y."/>
            <person name="Watada M."/>
            <person name="Katoh T."/>
            <person name="Gotoh A."/>
            <person name="Gotoh Y."/>
            <person name="Taniguchi I."/>
            <person name="Nakamura K."/>
            <person name="Hayashi T."/>
            <person name="Katayama T."/>
            <person name="Uemura T."/>
            <person name="Hattori Y."/>
        </authorList>
    </citation>
    <scope>NUCLEOTIDE SEQUENCE [LARGE SCALE GENOMIC DNA]</scope>
    <source>
        <strain evidence="9 10">SC-9</strain>
    </source>
</reference>
<evidence type="ECO:0000256" key="4">
    <source>
        <dbReference type="ARBA" id="ARBA00021502"/>
    </source>
</evidence>
<feature type="domain" description="Pre-rRNA-processing protein RIX1 N-terminal" evidence="8">
    <location>
        <begin position="10"/>
        <end position="186"/>
    </location>
</feature>
<evidence type="ECO:0000256" key="1">
    <source>
        <dbReference type="ARBA" id="ARBA00003770"/>
    </source>
</evidence>
<comment type="function">
    <text evidence="1">Component of the RIX1 complex required for processing of ITS2 sequences from 35S pre-rRNA and the nucleoplasmic transit of the pre-60S ribosomal subunits. Regulates pre-60S association of the critical remodeling factor MDN1.</text>
</comment>
<feature type="compositionally biased region" description="Acidic residues" evidence="7">
    <location>
        <begin position="739"/>
        <end position="760"/>
    </location>
</feature>
<dbReference type="PANTHER" id="PTHR34105">
    <property type="entry name" value="PROLINE-, GLUTAMIC ACID- AND LEUCINE-RICH PROTEIN 1"/>
    <property type="match status" value="1"/>
</dbReference>
<comment type="subcellular location">
    <subcellularLocation>
        <location evidence="2">Nucleus</location>
    </subcellularLocation>
</comment>
<feature type="region of interest" description="Disordered" evidence="7">
    <location>
        <begin position="712"/>
        <end position="760"/>
    </location>
</feature>
<sequence length="760" mass="86397">MSISSIILPGLTDRPTSVARILSTLKTTSLLINSSTVELTLLSKKAINYVQSRDEYLRWTGCHLIKIISVNPIVISNHGADFITSLMKLINIGTVSQLVYQTATNTILSLCLIIKGKQSLTREVLTPNLPGFINTLVKKLDLKDPQLLTNSVSILTILIRNHSTIFRPHATAYESKLMGVMKSKEFRSWEPVARKQIIESFVALSLVNKAASLQWSVVLKSVMEEFQSVFKMIFQTLLQPNEDAESDIINLIELLKLSLHDAESNMHNKSQFSLAPLSIDLNDLKTTGDLFDRIALLTDLIIGFITTPLNDTIVNYPIGKFVNIGELLINVSAQIHGFQKDLLIGDINLKHNLNFTFSKIQLQGIKLLNQLVKVLGKQSLGYFEKFTVFTELVIPMKTISVINPTTNKTVAKKILDVEQIKFHKFDMLVLLEFVGNLLKALDTGNLHDFSFILKLVDMTSLMVEEASYKDVIEKTKKPAADGSNKRTKKSKNSVELSDFIADASTLKIKTDVKLTTQVLQFYSTVLKNIPSLSVTQLTKVQHFVILSAMRKIYTAGNITNDIRQVLENFVVYQNTNEKYNLLPIIMNIMRQSGDDNNQLLSLLLNPRFPISNKREIEHYDKEQDEDLEIDECKIEEAKKPQIDLEELKRELREEVTNEVTEKLTREFEERESKRRKLSERLQTAEIETNPNVWTQQKFQKVEISKDVLPNDKEISSSEQRMVTETVVEVTTETKKTEDHDDENNSDFEIPDIEMDSSDEE</sequence>
<proteinExistence type="inferred from homology"/>
<dbReference type="EMBL" id="BTFZ01000002">
    <property type="protein sequence ID" value="GMM33565.1"/>
    <property type="molecule type" value="Genomic_DNA"/>
</dbReference>
<dbReference type="Pfam" id="PF08167">
    <property type="entry name" value="RIX1"/>
    <property type="match status" value="1"/>
</dbReference>
<comment type="similarity">
    <text evidence="3">Belongs to the RIX1/PELP1 family.</text>
</comment>
<organism evidence="9 10">
    <name type="scientific">Saccharomycopsis crataegensis</name>
    <dbReference type="NCBI Taxonomy" id="43959"/>
    <lineage>
        <taxon>Eukaryota</taxon>
        <taxon>Fungi</taxon>
        <taxon>Dikarya</taxon>
        <taxon>Ascomycota</taxon>
        <taxon>Saccharomycotina</taxon>
        <taxon>Saccharomycetes</taxon>
        <taxon>Saccharomycopsidaceae</taxon>
        <taxon>Saccharomycopsis</taxon>
    </lineage>
</organism>
<protein>
    <recommendedName>
        <fullName evidence="4">Pre-rRNA-processing protein RIX1</fullName>
    </recommendedName>
</protein>
<dbReference type="GeneID" id="90071544"/>
<dbReference type="PANTHER" id="PTHR34105:SF1">
    <property type="entry name" value="PROLINE-, GLUTAMIC ACID- AND LEUCINE-RICH PROTEIN 1"/>
    <property type="match status" value="1"/>
</dbReference>
<dbReference type="SUPFAM" id="SSF48371">
    <property type="entry name" value="ARM repeat"/>
    <property type="match status" value="1"/>
</dbReference>
<evidence type="ECO:0000259" key="8">
    <source>
        <dbReference type="Pfam" id="PF08167"/>
    </source>
</evidence>
<evidence type="ECO:0000256" key="6">
    <source>
        <dbReference type="SAM" id="Coils"/>
    </source>
</evidence>